<proteinExistence type="predicted"/>
<gene>
    <name evidence="2" type="ORF">EYC80_002024</name>
</gene>
<dbReference type="Proteomes" id="UP000326757">
    <property type="component" value="Unassembled WGS sequence"/>
</dbReference>
<keyword evidence="3" id="KW-1185">Reference proteome</keyword>
<evidence type="ECO:0000313" key="2">
    <source>
        <dbReference type="EMBL" id="KAB8298294.1"/>
    </source>
</evidence>
<feature type="region of interest" description="Disordered" evidence="1">
    <location>
        <begin position="1"/>
        <end position="27"/>
    </location>
</feature>
<organism evidence="2 3">
    <name type="scientific">Monilinia laxa</name>
    <name type="common">Brown rot fungus</name>
    <name type="synonym">Sclerotinia laxa</name>
    <dbReference type="NCBI Taxonomy" id="61186"/>
    <lineage>
        <taxon>Eukaryota</taxon>
        <taxon>Fungi</taxon>
        <taxon>Dikarya</taxon>
        <taxon>Ascomycota</taxon>
        <taxon>Pezizomycotina</taxon>
        <taxon>Leotiomycetes</taxon>
        <taxon>Helotiales</taxon>
        <taxon>Sclerotiniaceae</taxon>
        <taxon>Monilinia</taxon>
    </lineage>
</organism>
<feature type="compositionally biased region" description="Basic and acidic residues" evidence="1">
    <location>
        <begin position="7"/>
        <end position="20"/>
    </location>
</feature>
<comment type="caution">
    <text evidence="2">The sequence shown here is derived from an EMBL/GenBank/DDBJ whole genome shotgun (WGS) entry which is preliminary data.</text>
</comment>
<reference evidence="2 3" key="1">
    <citation type="submission" date="2019-06" db="EMBL/GenBank/DDBJ databases">
        <title>Genome Sequence of the Brown Rot Fungal Pathogen Monilinia laxa.</title>
        <authorList>
            <person name="De Miccolis Angelini R.M."/>
            <person name="Landi L."/>
            <person name="Abate D."/>
            <person name="Pollastro S."/>
            <person name="Romanazzi G."/>
            <person name="Faretra F."/>
        </authorList>
    </citation>
    <scope>NUCLEOTIDE SEQUENCE [LARGE SCALE GENOMIC DNA]</scope>
    <source>
        <strain evidence="2 3">Mlax316</strain>
    </source>
</reference>
<dbReference type="EMBL" id="VIGI01000007">
    <property type="protein sequence ID" value="KAB8298294.1"/>
    <property type="molecule type" value="Genomic_DNA"/>
</dbReference>
<dbReference type="AlphaFoldDB" id="A0A5N6K6T5"/>
<accession>A0A5N6K6T5</accession>
<name>A0A5N6K6T5_MONLA</name>
<sequence>MDGDGGAEGKTREDKRRENKGMNGRKRREKNIFTCFPHDWDTHLLTGCRYQIPNTKYLMPIPKHTYR</sequence>
<evidence type="ECO:0000256" key="1">
    <source>
        <dbReference type="SAM" id="MobiDB-lite"/>
    </source>
</evidence>
<protein>
    <submittedName>
        <fullName evidence="2">Uncharacterized protein</fullName>
    </submittedName>
</protein>
<evidence type="ECO:0000313" key="3">
    <source>
        <dbReference type="Proteomes" id="UP000326757"/>
    </source>
</evidence>